<evidence type="ECO:0000259" key="1">
    <source>
        <dbReference type="Pfam" id="PF19543"/>
    </source>
</evidence>
<sequence length="1004" mass="114045">MKQLILTLSIVCLFLFVGRTQDNIVPSPDLYGVGDWDADSLGNHRVVVKVYDNTDLVWAHIPWRRRDAQPENKSIIVVDATTNKMVKNNYPVAVNREFGDILFQPQTVPGEYYIYYLKYQQHGRSNYPKVTYPKLSNEAEPTWLKEAKATSKDLGAQPKAELVQFQSIDPFNSFYPMEVIATQNEVSQLLKEHGDTDYLLFPETRENSIRMTKDLPFKWIQDGVSNQFSAKALKGEYFTFQLGCFAAQNAIEDIKVEFSSLNHRGTPVVEAGEFTCFNTEGIDWEGKPFAKVCSVAKGQVQALWIGLQIPLEIEAGEYEAVITVKPKQMAEQQVTLKLAISEVAVLAAGDNEPERLSRLRWLNSRIAEDDGIVAPYSALELDGNTVKCLGRQVAFGEDGFPESIQSYFSESVTKIQGSGKELLAAPVKLVVETAEGTSKWTKPSFKLIKQKEGAIAWELQNEMPGFELEGKAQMEFDGNINYQLVLTATKDMELNDIRLEIPYQQAAAKYMMGLGYKGGFRDENIKWKWAVEKNQDGPWIGTVNAGLQARFTDNHYARPLNTNFYQDKPLYMPDSWYNEGKGGINITSEKSGSVLLNSYSGKRKVKKGDQLHYYFNLLITPFRPIDTNKHWHNRYYHSSQPVDTALAHGANTINLHHANKINSFINYPFFIPERMKAYIDEAHDKDAKVKIYYTVRELTNKAPELFMLRSLGDEIFSNGNGGGFSWLQEHLDSNYIAAWFVPSIKDAALVNTGISRWHNFYIEGLNWLVTNVGIDGVYIDDLAFDRTSMKRIRKVLERGNPGALIDLHSANQFNPRDGFANSANLYLEHFPFIDRLWFGEYFDYNLPPDFWLIETSGIPYGLMGEMLQDGGNPWRGMVFGMTGRAPRVNVTPLWNAWDDFKIEESEMIGYWDSNNPVKVNSKDTYATAYVRKGKQMLIALATWAKKDDAVKLKIDWDAIGIDQANAELYAPAIDGFQQEKSWMPNDRIVVPQGKGFLIVVREKE</sequence>
<dbReference type="STRING" id="655355.SAMN05216283_11056"/>
<dbReference type="EMBL" id="FONW01000010">
    <property type="protein sequence ID" value="SFF59346.1"/>
    <property type="molecule type" value="Genomic_DNA"/>
</dbReference>
<feature type="domain" description="Glycoside hydrolase 123-like N-terminal" evidence="1">
    <location>
        <begin position="35"/>
        <end position="1000"/>
    </location>
</feature>
<name>A0A1I2K348_9BACT</name>
<dbReference type="AlphaFoldDB" id="A0A1I2K348"/>
<reference evidence="2 3" key="1">
    <citation type="submission" date="2016-10" db="EMBL/GenBank/DDBJ databases">
        <authorList>
            <person name="de Groot N.N."/>
        </authorList>
    </citation>
    <scope>NUCLEOTIDE SEQUENCE [LARGE SCALE GENOMIC DNA]</scope>
    <source>
        <strain evidence="2 3">CGMCC 1.9156</strain>
    </source>
</reference>
<keyword evidence="3" id="KW-1185">Reference proteome</keyword>
<organism evidence="2 3">
    <name type="scientific">Sunxiuqinia elliptica</name>
    <dbReference type="NCBI Taxonomy" id="655355"/>
    <lineage>
        <taxon>Bacteria</taxon>
        <taxon>Pseudomonadati</taxon>
        <taxon>Bacteroidota</taxon>
        <taxon>Bacteroidia</taxon>
        <taxon>Marinilabiliales</taxon>
        <taxon>Prolixibacteraceae</taxon>
        <taxon>Sunxiuqinia</taxon>
    </lineage>
</organism>
<evidence type="ECO:0000313" key="3">
    <source>
        <dbReference type="Proteomes" id="UP000198964"/>
    </source>
</evidence>
<dbReference type="Proteomes" id="UP000198964">
    <property type="component" value="Unassembled WGS sequence"/>
</dbReference>
<proteinExistence type="predicted"/>
<gene>
    <name evidence="2" type="ORF">SAMN05216283_11056</name>
</gene>
<accession>A0A1I2K348</accession>
<protein>
    <recommendedName>
        <fullName evidence="1">Glycoside hydrolase 123-like N-terminal domain-containing protein</fullName>
    </recommendedName>
</protein>
<dbReference type="Pfam" id="PF19543">
    <property type="entry name" value="GH123_N"/>
    <property type="match status" value="1"/>
</dbReference>
<dbReference type="InterPro" id="IPR045711">
    <property type="entry name" value="GH123-like_N"/>
</dbReference>
<dbReference type="RefSeq" id="WP_093920924.1">
    <property type="nucleotide sequence ID" value="NZ_FONW01000010.1"/>
</dbReference>
<evidence type="ECO:0000313" key="2">
    <source>
        <dbReference type="EMBL" id="SFF59346.1"/>
    </source>
</evidence>